<dbReference type="PANTHER" id="PTHR18640:SF10">
    <property type="entry name" value="SODIUM_METABOLITE COTRANSPORTER BASS4, CHLOROPLASTIC-RELATED"/>
    <property type="match status" value="1"/>
</dbReference>
<feature type="transmembrane region" description="Helical" evidence="1">
    <location>
        <begin position="43"/>
        <end position="61"/>
    </location>
</feature>
<dbReference type="InterPro" id="IPR016833">
    <property type="entry name" value="Put_Na-Bile_cotransptr"/>
</dbReference>
<keyword evidence="1" id="KW-0812">Transmembrane</keyword>
<name>A0ABY7VS42_9BACT</name>
<feature type="transmembrane region" description="Helical" evidence="1">
    <location>
        <begin position="12"/>
        <end position="31"/>
    </location>
</feature>
<dbReference type="RefSeq" id="WP_274151161.1">
    <property type="nucleotide sequence ID" value="NZ_CP117811.1"/>
</dbReference>
<feature type="transmembrane region" description="Helical" evidence="1">
    <location>
        <begin position="290"/>
        <end position="311"/>
    </location>
</feature>
<gene>
    <name evidence="2" type="ORF">PQO03_03500</name>
</gene>
<evidence type="ECO:0000256" key="1">
    <source>
        <dbReference type="SAM" id="Phobius"/>
    </source>
</evidence>
<protein>
    <submittedName>
        <fullName evidence="2">Bile acid:sodium symporter</fullName>
    </submittedName>
</protein>
<dbReference type="InterPro" id="IPR038770">
    <property type="entry name" value="Na+/solute_symporter_sf"/>
</dbReference>
<keyword evidence="1" id="KW-0472">Membrane</keyword>
<feature type="transmembrane region" description="Helical" evidence="1">
    <location>
        <begin position="73"/>
        <end position="92"/>
    </location>
</feature>
<dbReference type="Gene3D" id="1.20.1530.20">
    <property type="match status" value="1"/>
</dbReference>
<dbReference type="Proteomes" id="UP001214250">
    <property type="component" value="Chromosome 1"/>
</dbReference>
<proteinExistence type="predicted"/>
<keyword evidence="1" id="KW-1133">Transmembrane helix</keyword>
<accession>A0ABY7VS42</accession>
<sequence>MSTSKDKILKFINSQIIIISVIAGTLPALAFPEVSETWRLAGMTPWLIAGVFLCQGLGLNPKEKIDLSHNLKIISFGIIASFIIFPLIAYGVLEFSHLSPDNYFGLMLISCMPCTLVSGIVIADLAGGDRRSALFITIALNCCAVLISPILISIYLSSSAEFNTLSMMQKLALTVFIPALCGWALRKQLKCVGKKFSYTIRYAPVLFLGTVIFVNTGGQKEQILNVSLKEALYIALLSAVIHLAALFLFHFFSKHSSLTKPQGISFSICCSQKTLPLAIAVWSAHFAQSFPTALIATMIYHLIQIYLDSFIAQKWANKNKK</sequence>
<feature type="transmembrane region" description="Helical" evidence="1">
    <location>
        <begin position="168"/>
        <end position="186"/>
    </location>
</feature>
<dbReference type="EMBL" id="CP117811">
    <property type="protein sequence ID" value="WDE97026.1"/>
    <property type="molecule type" value="Genomic_DNA"/>
</dbReference>
<organism evidence="2 3">
    <name type="scientific">Lentisphaera profundi</name>
    <dbReference type="NCBI Taxonomy" id="1658616"/>
    <lineage>
        <taxon>Bacteria</taxon>
        <taxon>Pseudomonadati</taxon>
        <taxon>Lentisphaerota</taxon>
        <taxon>Lentisphaeria</taxon>
        <taxon>Lentisphaerales</taxon>
        <taxon>Lentisphaeraceae</taxon>
        <taxon>Lentisphaera</taxon>
    </lineage>
</organism>
<dbReference type="Pfam" id="PF13593">
    <property type="entry name" value="SBF_like"/>
    <property type="match status" value="1"/>
</dbReference>
<dbReference type="PANTHER" id="PTHR18640">
    <property type="entry name" value="SOLUTE CARRIER FAMILY 10 MEMBER 7"/>
    <property type="match status" value="1"/>
</dbReference>
<evidence type="ECO:0000313" key="3">
    <source>
        <dbReference type="Proteomes" id="UP001214250"/>
    </source>
</evidence>
<keyword evidence="3" id="KW-1185">Reference proteome</keyword>
<feature type="transmembrane region" description="Helical" evidence="1">
    <location>
        <begin position="231"/>
        <end position="252"/>
    </location>
</feature>
<reference evidence="2 3" key="1">
    <citation type="submission" date="2023-02" db="EMBL/GenBank/DDBJ databases">
        <title>Genome sequence of Lentisphaera profundi SAORIC-696.</title>
        <authorList>
            <person name="Kim e."/>
            <person name="Cho J.-C."/>
            <person name="Choi A."/>
            <person name="Kang I."/>
        </authorList>
    </citation>
    <scope>NUCLEOTIDE SEQUENCE [LARGE SCALE GENOMIC DNA]</scope>
    <source>
        <strain evidence="2 3">SAORIC-696</strain>
    </source>
</reference>
<feature type="transmembrane region" description="Helical" evidence="1">
    <location>
        <begin position="264"/>
        <end position="284"/>
    </location>
</feature>
<feature type="transmembrane region" description="Helical" evidence="1">
    <location>
        <begin position="198"/>
        <end position="219"/>
    </location>
</feature>
<feature type="transmembrane region" description="Helical" evidence="1">
    <location>
        <begin position="133"/>
        <end position="156"/>
    </location>
</feature>
<evidence type="ECO:0000313" key="2">
    <source>
        <dbReference type="EMBL" id="WDE97026.1"/>
    </source>
</evidence>
<feature type="transmembrane region" description="Helical" evidence="1">
    <location>
        <begin position="104"/>
        <end position="126"/>
    </location>
</feature>